<dbReference type="PRINTS" id="PR00385">
    <property type="entry name" value="P450"/>
</dbReference>
<gene>
    <name evidence="14" type="ORF">PIB30_055630</name>
</gene>
<name>A0ABU6RJ23_9FABA</name>
<dbReference type="Proteomes" id="UP001341840">
    <property type="component" value="Unassembled WGS sequence"/>
</dbReference>
<keyword evidence="4 12" id="KW-0349">Heme</keyword>
<evidence type="ECO:0000256" key="6">
    <source>
        <dbReference type="ARBA" id="ARBA00022723"/>
    </source>
</evidence>
<dbReference type="PROSITE" id="PS00086">
    <property type="entry name" value="CYTOCHROME_P450"/>
    <property type="match status" value="1"/>
</dbReference>
<keyword evidence="15" id="KW-1185">Reference proteome</keyword>
<dbReference type="Gene3D" id="1.10.630.10">
    <property type="entry name" value="Cytochrome P450"/>
    <property type="match status" value="1"/>
</dbReference>
<keyword evidence="11 13" id="KW-0472">Membrane</keyword>
<evidence type="ECO:0000313" key="14">
    <source>
        <dbReference type="EMBL" id="MED6124071.1"/>
    </source>
</evidence>
<sequence>MENFQVCIQIFLIGIISTILVLAILRKNRNNSDHHHQNPPSPPSLPIIGHLHLISLKPHQSFHHISTQYGSIFQILLGSVPCVVISSPEIVKEFLKTHESSFSNHLTLSAIDYITYGAKGMVFAPYGSYWKFLKKLCMSELLGGRTLDRFLPLRREETLRFLKALQKKGEAGEIVDINGELISLTNNIISRMTMSVRCCEEGANSDDSEKIREMVKEVMELAGKLNNISDFIWLFKNWNLQGINKRLKMVRERFDSMMERIIREHELVRKERKEKGDNGGGQVRDLLDILLEIHEDNRIIDEIQFTKENIKAFILELFMAGTDTSATTIEWALAELINNPHVMEKARQEIDSVTTNNRLIQESDIANLPYLQAIVKETLRLHPVVPLFNRQSTETSITCGYKIPSKTTLFINLWSMGRDPKIWKNPLEFRPERFIDKERQLLDLRGQNFQLLPFGTGRRMCPGASLALLTVPCNLGAMIQCFEWKVDGNVSMEEKPNYDVTLSRAYPLVCIPVPRFGQLNNLGEN</sequence>
<proteinExistence type="inferred from homology"/>
<keyword evidence="6 12" id="KW-0479">Metal-binding</keyword>
<dbReference type="InterPro" id="IPR002401">
    <property type="entry name" value="Cyt_P450_E_grp-I"/>
</dbReference>
<reference evidence="14 15" key="1">
    <citation type="journal article" date="2023" name="Plants (Basel)">
        <title>Bridging the Gap: Combining Genomics and Transcriptomics Approaches to Understand Stylosanthes scabra, an Orphan Legume from the Brazilian Caatinga.</title>
        <authorList>
            <person name="Ferreira-Neto J.R.C."/>
            <person name="da Silva M.D."/>
            <person name="Binneck E."/>
            <person name="de Melo N.F."/>
            <person name="da Silva R.H."/>
            <person name="de Melo A.L.T.M."/>
            <person name="Pandolfi V."/>
            <person name="Bustamante F.O."/>
            <person name="Brasileiro-Vidal A.C."/>
            <person name="Benko-Iseppon A.M."/>
        </authorList>
    </citation>
    <scope>NUCLEOTIDE SEQUENCE [LARGE SCALE GENOMIC DNA]</scope>
    <source>
        <tissue evidence="14">Leaves</tissue>
    </source>
</reference>
<keyword evidence="10 12" id="KW-0503">Monooxygenase</keyword>
<keyword evidence="5 13" id="KW-0812">Transmembrane</keyword>
<keyword evidence="9 12" id="KW-0408">Iron</keyword>
<evidence type="ECO:0000256" key="13">
    <source>
        <dbReference type="SAM" id="Phobius"/>
    </source>
</evidence>
<evidence type="ECO:0000256" key="10">
    <source>
        <dbReference type="ARBA" id="ARBA00023033"/>
    </source>
</evidence>
<dbReference type="InterPro" id="IPR017972">
    <property type="entry name" value="Cyt_P450_CS"/>
</dbReference>
<keyword evidence="7 13" id="KW-1133">Transmembrane helix</keyword>
<evidence type="ECO:0000256" key="11">
    <source>
        <dbReference type="ARBA" id="ARBA00023136"/>
    </source>
</evidence>
<comment type="similarity">
    <text evidence="3 12">Belongs to the cytochrome P450 family.</text>
</comment>
<comment type="cofactor">
    <cofactor evidence="1">
        <name>heme</name>
        <dbReference type="ChEBI" id="CHEBI:30413"/>
    </cofactor>
</comment>
<dbReference type="EMBL" id="JASCZI010030644">
    <property type="protein sequence ID" value="MED6124071.1"/>
    <property type="molecule type" value="Genomic_DNA"/>
</dbReference>
<dbReference type="SUPFAM" id="SSF48264">
    <property type="entry name" value="Cytochrome P450"/>
    <property type="match status" value="1"/>
</dbReference>
<evidence type="ECO:0000256" key="3">
    <source>
        <dbReference type="ARBA" id="ARBA00010617"/>
    </source>
</evidence>
<comment type="subcellular location">
    <subcellularLocation>
        <location evidence="2">Membrane</location>
        <topology evidence="2">Single-pass membrane protein</topology>
    </subcellularLocation>
</comment>
<organism evidence="14 15">
    <name type="scientific">Stylosanthes scabra</name>
    <dbReference type="NCBI Taxonomy" id="79078"/>
    <lineage>
        <taxon>Eukaryota</taxon>
        <taxon>Viridiplantae</taxon>
        <taxon>Streptophyta</taxon>
        <taxon>Embryophyta</taxon>
        <taxon>Tracheophyta</taxon>
        <taxon>Spermatophyta</taxon>
        <taxon>Magnoliopsida</taxon>
        <taxon>eudicotyledons</taxon>
        <taxon>Gunneridae</taxon>
        <taxon>Pentapetalae</taxon>
        <taxon>rosids</taxon>
        <taxon>fabids</taxon>
        <taxon>Fabales</taxon>
        <taxon>Fabaceae</taxon>
        <taxon>Papilionoideae</taxon>
        <taxon>50 kb inversion clade</taxon>
        <taxon>dalbergioids sensu lato</taxon>
        <taxon>Dalbergieae</taxon>
        <taxon>Pterocarpus clade</taxon>
        <taxon>Stylosanthes</taxon>
    </lineage>
</organism>
<accession>A0ABU6RJ23</accession>
<dbReference type="PRINTS" id="PR00463">
    <property type="entry name" value="EP450I"/>
</dbReference>
<evidence type="ECO:0000256" key="7">
    <source>
        <dbReference type="ARBA" id="ARBA00022989"/>
    </source>
</evidence>
<dbReference type="InterPro" id="IPR001128">
    <property type="entry name" value="Cyt_P450"/>
</dbReference>
<dbReference type="PANTHER" id="PTHR47944">
    <property type="entry name" value="CYTOCHROME P450 98A9"/>
    <property type="match status" value="1"/>
</dbReference>
<evidence type="ECO:0000256" key="1">
    <source>
        <dbReference type="ARBA" id="ARBA00001971"/>
    </source>
</evidence>
<dbReference type="PANTHER" id="PTHR47944:SF17">
    <property type="entry name" value="3,9-DIHYDROXYPTEROCARPAN 6A-MONOOXYGENASE"/>
    <property type="match status" value="1"/>
</dbReference>
<comment type="caution">
    <text evidence="14">The sequence shown here is derived from an EMBL/GenBank/DDBJ whole genome shotgun (WGS) entry which is preliminary data.</text>
</comment>
<evidence type="ECO:0000313" key="15">
    <source>
        <dbReference type="Proteomes" id="UP001341840"/>
    </source>
</evidence>
<dbReference type="CDD" id="cd20655">
    <property type="entry name" value="CYP93"/>
    <property type="match status" value="1"/>
</dbReference>
<evidence type="ECO:0000256" key="9">
    <source>
        <dbReference type="ARBA" id="ARBA00023004"/>
    </source>
</evidence>
<dbReference type="Pfam" id="PF00067">
    <property type="entry name" value="p450"/>
    <property type="match status" value="1"/>
</dbReference>
<keyword evidence="8 12" id="KW-0560">Oxidoreductase</keyword>
<evidence type="ECO:0000256" key="12">
    <source>
        <dbReference type="RuleBase" id="RU000461"/>
    </source>
</evidence>
<dbReference type="InterPro" id="IPR036396">
    <property type="entry name" value="Cyt_P450_sf"/>
</dbReference>
<evidence type="ECO:0000256" key="5">
    <source>
        <dbReference type="ARBA" id="ARBA00022692"/>
    </source>
</evidence>
<protein>
    <submittedName>
        <fullName evidence="14">Uncharacterized protein</fullName>
    </submittedName>
</protein>
<evidence type="ECO:0000256" key="8">
    <source>
        <dbReference type="ARBA" id="ARBA00023002"/>
    </source>
</evidence>
<feature type="transmembrane region" description="Helical" evidence="13">
    <location>
        <begin position="6"/>
        <end position="25"/>
    </location>
</feature>
<evidence type="ECO:0000256" key="2">
    <source>
        <dbReference type="ARBA" id="ARBA00004167"/>
    </source>
</evidence>
<evidence type="ECO:0000256" key="4">
    <source>
        <dbReference type="ARBA" id="ARBA00022617"/>
    </source>
</evidence>